<feature type="transmembrane region" description="Helical" evidence="1">
    <location>
        <begin position="15"/>
        <end position="39"/>
    </location>
</feature>
<protein>
    <submittedName>
        <fullName evidence="3">CPBP family intramembrane metalloprotease</fullName>
    </submittedName>
</protein>
<feature type="transmembrane region" description="Helical" evidence="1">
    <location>
        <begin position="227"/>
        <end position="245"/>
    </location>
</feature>
<dbReference type="EMBL" id="JABBVZ010000079">
    <property type="protein sequence ID" value="NMP24018.1"/>
    <property type="molecule type" value="Genomic_DNA"/>
</dbReference>
<dbReference type="InterPro" id="IPR052710">
    <property type="entry name" value="CAAX_protease"/>
</dbReference>
<feature type="transmembrane region" description="Helical" evidence="1">
    <location>
        <begin position="92"/>
        <end position="113"/>
    </location>
</feature>
<proteinExistence type="predicted"/>
<evidence type="ECO:0000256" key="1">
    <source>
        <dbReference type="SAM" id="Phobius"/>
    </source>
</evidence>
<dbReference type="GO" id="GO:0008237">
    <property type="term" value="F:metallopeptidase activity"/>
    <property type="evidence" value="ECO:0007669"/>
    <property type="project" value="UniProtKB-KW"/>
</dbReference>
<feature type="transmembrane region" description="Helical" evidence="1">
    <location>
        <begin position="133"/>
        <end position="154"/>
    </location>
</feature>
<dbReference type="GO" id="GO:0004175">
    <property type="term" value="F:endopeptidase activity"/>
    <property type="evidence" value="ECO:0007669"/>
    <property type="project" value="UniProtKB-ARBA"/>
</dbReference>
<dbReference type="PANTHER" id="PTHR36435:SF1">
    <property type="entry name" value="CAAX AMINO TERMINAL PROTEASE FAMILY PROTEIN"/>
    <property type="match status" value="1"/>
</dbReference>
<keyword evidence="3" id="KW-0645">Protease</keyword>
<keyword evidence="1" id="KW-0472">Membrane</keyword>
<feature type="transmembrane region" description="Helical" evidence="1">
    <location>
        <begin position="166"/>
        <end position="187"/>
    </location>
</feature>
<dbReference type="InterPro" id="IPR003675">
    <property type="entry name" value="Rce1/LyrA-like_dom"/>
</dbReference>
<keyword evidence="1" id="KW-1133">Transmembrane helix</keyword>
<reference evidence="3 4" key="1">
    <citation type="submission" date="2020-04" db="EMBL/GenBank/DDBJ databases">
        <authorList>
            <person name="Zhang R."/>
            <person name="Schippers A."/>
        </authorList>
    </citation>
    <scope>NUCLEOTIDE SEQUENCE [LARGE SCALE GENOMIC DNA]</scope>
    <source>
        <strain evidence="3 4">DSM 109850</strain>
    </source>
</reference>
<gene>
    <name evidence="3" type="ORF">HIJ39_16925</name>
</gene>
<name>A0A7Y0Q398_9FIRM</name>
<accession>A0A7Y0Q398</accession>
<dbReference type="RefSeq" id="WP_169101777.1">
    <property type="nucleotide sequence ID" value="NZ_JABBVZ010000079.1"/>
</dbReference>
<dbReference type="Proteomes" id="UP000533476">
    <property type="component" value="Unassembled WGS sequence"/>
</dbReference>
<organism evidence="3 4">
    <name type="scientific">Sulfobacillus harzensis</name>
    <dbReference type="NCBI Taxonomy" id="2729629"/>
    <lineage>
        <taxon>Bacteria</taxon>
        <taxon>Bacillati</taxon>
        <taxon>Bacillota</taxon>
        <taxon>Clostridia</taxon>
        <taxon>Eubacteriales</taxon>
        <taxon>Clostridiales Family XVII. Incertae Sedis</taxon>
        <taxon>Sulfobacillus</taxon>
    </lineage>
</organism>
<dbReference type="GO" id="GO:0006508">
    <property type="term" value="P:proteolysis"/>
    <property type="evidence" value="ECO:0007669"/>
    <property type="project" value="UniProtKB-KW"/>
</dbReference>
<sequence>MNRSETSRDWATWGIAWGLGILLVVALAGVLPIIVMTILKLADLATVSQVTHGWPAVAYSAETECAFGGAAAVAWVVATRHLWFESPWRWRLWLKGLAGGLAIGAALTLVGVGMQQWLGHTLPSDAQDLMGPAGHHAGPLMAMLVIIVFLAPVMEEWLFRGTLQTSLARAAGAPIAVGVVSVIFALVHELDSPHPLAHPWLWAPILPLAVVLGIVRVRSASMSGNIGIHMGFNLWAALLMLLQFWHS</sequence>
<keyword evidence="4" id="KW-1185">Reference proteome</keyword>
<feature type="domain" description="CAAX prenyl protease 2/Lysostaphin resistance protein A-like" evidence="2">
    <location>
        <begin position="140"/>
        <end position="234"/>
    </location>
</feature>
<dbReference type="GO" id="GO:0080120">
    <property type="term" value="P:CAAX-box protein maturation"/>
    <property type="evidence" value="ECO:0007669"/>
    <property type="project" value="UniProtKB-ARBA"/>
</dbReference>
<evidence type="ECO:0000313" key="3">
    <source>
        <dbReference type="EMBL" id="NMP24018.1"/>
    </source>
</evidence>
<evidence type="ECO:0000259" key="2">
    <source>
        <dbReference type="Pfam" id="PF02517"/>
    </source>
</evidence>
<evidence type="ECO:0000313" key="4">
    <source>
        <dbReference type="Proteomes" id="UP000533476"/>
    </source>
</evidence>
<keyword evidence="3" id="KW-0378">Hydrolase</keyword>
<feature type="transmembrane region" description="Helical" evidence="1">
    <location>
        <begin position="199"/>
        <end position="215"/>
    </location>
</feature>
<keyword evidence="3" id="KW-0482">Metalloprotease</keyword>
<dbReference type="PANTHER" id="PTHR36435">
    <property type="entry name" value="SLR1288 PROTEIN"/>
    <property type="match status" value="1"/>
</dbReference>
<keyword evidence="1" id="KW-0812">Transmembrane</keyword>
<dbReference type="Pfam" id="PF02517">
    <property type="entry name" value="Rce1-like"/>
    <property type="match status" value="1"/>
</dbReference>
<dbReference type="AlphaFoldDB" id="A0A7Y0Q398"/>
<comment type="caution">
    <text evidence="3">The sequence shown here is derived from an EMBL/GenBank/DDBJ whole genome shotgun (WGS) entry which is preliminary data.</text>
</comment>